<gene>
    <name evidence="3" type="ORF">Hypma_012103</name>
</gene>
<feature type="domain" description="DUF6589" evidence="2">
    <location>
        <begin position="216"/>
        <end position="612"/>
    </location>
</feature>
<feature type="compositionally biased region" description="Acidic residues" evidence="1">
    <location>
        <begin position="681"/>
        <end position="696"/>
    </location>
</feature>
<protein>
    <recommendedName>
        <fullName evidence="2">DUF6589 domain-containing protein</fullName>
    </recommendedName>
</protein>
<organism evidence="3 4">
    <name type="scientific">Hypsizygus marmoreus</name>
    <name type="common">White beech mushroom</name>
    <name type="synonym">Agaricus marmoreus</name>
    <dbReference type="NCBI Taxonomy" id="39966"/>
    <lineage>
        <taxon>Eukaryota</taxon>
        <taxon>Fungi</taxon>
        <taxon>Dikarya</taxon>
        <taxon>Basidiomycota</taxon>
        <taxon>Agaricomycotina</taxon>
        <taxon>Agaricomycetes</taxon>
        <taxon>Agaricomycetidae</taxon>
        <taxon>Agaricales</taxon>
        <taxon>Tricholomatineae</taxon>
        <taxon>Lyophyllaceae</taxon>
        <taxon>Hypsizygus</taxon>
    </lineage>
</organism>
<dbReference type="STRING" id="39966.A0A369JFF6"/>
<evidence type="ECO:0000313" key="4">
    <source>
        <dbReference type="Proteomes" id="UP000076154"/>
    </source>
</evidence>
<feature type="region of interest" description="Disordered" evidence="1">
    <location>
        <begin position="673"/>
        <end position="696"/>
    </location>
</feature>
<evidence type="ECO:0000256" key="1">
    <source>
        <dbReference type="SAM" id="MobiDB-lite"/>
    </source>
</evidence>
<reference evidence="3" key="1">
    <citation type="submission" date="2018-04" db="EMBL/GenBank/DDBJ databases">
        <title>Whole genome sequencing of Hypsizygus marmoreus.</title>
        <authorList>
            <person name="Choi I.-G."/>
            <person name="Min B."/>
            <person name="Kim J.-G."/>
            <person name="Kim S."/>
            <person name="Oh Y.-L."/>
            <person name="Kong W.-S."/>
            <person name="Park H."/>
            <person name="Jeong J."/>
            <person name="Song E.-S."/>
        </authorList>
    </citation>
    <scope>NUCLEOTIDE SEQUENCE [LARGE SCALE GENOMIC DNA]</scope>
    <source>
        <strain evidence="3">51987-8</strain>
    </source>
</reference>
<comment type="caution">
    <text evidence="3">The sequence shown here is derived from an EMBL/GenBank/DDBJ whole genome shotgun (WGS) entry which is preliminary data.</text>
</comment>
<keyword evidence="4" id="KW-1185">Reference proteome</keyword>
<dbReference type="AlphaFoldDB" id="A0A369JFF6"/>
<dbReference type="InParanoid" id="A0A369JFF6"/>
<dbReference type="OrthoDB" id="4743193at2759"/>
<dbReference type="InterPro" id="IPR046496">
    <property type="entry name" value="DUF6589"/>
</dbReference>
<dbReference type="EMBL" id="LUEZ02000058">
    <property type="protein sequence ID" value="RDB20638.1"/>
    <property type="molecule type" value="Genomic_DNA"/>
</dbReference>
<name>A0A369JFF6_HYPMA</name>
<dbReference type="Pfam" id="PF20231">
    <property type="entry name" value="DUF6589"/>
    <property type="match status" value="1"/>
</dbReference>
<dbReference type="Proteomes" id="UP000076154">
    <property type="component" value="Unassembled WGS sequence"/>
</dbReference>
<evidence type="ECO:0000259" key="2">
    <source>
        <dbReference type="Pfam" id="PF20231"/>
    </source>
</evidence>
<accession>A0A369JFF6</accession>
<evidence type="ECO:0000313" key="3">
    <source>
        <dbReference type="EMBL" id="RDB20638.1"/>
    </source>
</evidence>
<sequence>MQDIQVEQPDEDEYWEFFDESVPLVEEDEDEPEDMLDQVEQRHNALITIKKVVCLSVMLQSSNHRCNALQSIIGVFLQSCNTPETVREFLAHAGLSVSTTSINKAISNLSRESELKIRQLGQMFSSLYALDNLDIDLKHSVPTIEKTQDTLIHLTSGTMLPLHEVTLNDLDCADKLWEQSPLNPDVPRSNIPKVTIEQLTGIHPEAEHPSGLLRGERFNAWKFLQDLLNYGPEFFGKYKSKLGDPEVVDAIPLKKTSQIPNPALDVALSTPAQNAEALDAFFKQAGIGNPKEDSRVKSIRNFVLLVFGDLLTGERLRSLLESCSEESTPWRRLQFVVYVMGLFHLKMACADAIWRIFIHPKQAHEDPNSLINHVGQIRPKETGKIETNPGFRRMHEVIQHVGIVSRLDCWAVEVQKRGFTTLEEFAASEPSWDDLENISYQLAVENVAGPDVQELRSGTASSRDQEHENTLVRQQYFLLYEEMSFALNAGDIGRVETLFLPWMFIFRGCGKHKYAAEMRRYLENVHFIYPKGLSHAIRMNILCNPTGKKGAFRAIDWLVEHNNLYIKRIYGGKFSNHNKERILAESSLIEVYKNTRLQLEKMFCLDHKTTRHSPPKMKLMFALLAKYMQENEANVYKIGRTTKYTIPDVMGDGMHVMMSKTAESASALDINEPIDGGDWGLPDEPEIADDGDLDVW</sequence>
<proteinExistence type="predicted"/>